<dbReference type="InterPro" id="IPR020846">
    <property type="entry name" value="MFS_dom"/>
</dbReference>
<comment type="subcellular location">
    <subcellularLocation>
        <location evidence="1">Cell membrane</location>
        <topology evidence="1">Multi-pass membrane protein</topology>
    </subcellularLocation>
</comment>
<dbReference type="InterPro" id="IPR005828">
    <property type="entry name" value="MFS_sugar_transport-like"/>
</dbReference>
<evidence type="ECO:0000256" key="4">
    <source>
        <dbReference type="ARBA" id="ARBA00023136"/>
    </source>
</evidence>
<feature type="domain" description="Major facilitator superfamily (MFS) profile" evidence="6">
    <location>
        <begin position="35"/>
        <end position="472"/>
    </location>
</feature>
<keyword evidence="8" id="KW-1185">Reference proteome</keyword>
<evidence type="ECO:0000313" key="8">
    <source>
        <dbReference type="Proteomes" id="UP001500886"/>
    </source>
</evidence>
<keyword evidence="3 5" id="KW-1133">Transmembrane helix</keyword>
<dbReference type="EMBL" id="BAAASL010000011">
    <property type="protein sequence ID" value="GAA2718313.1"/>
    <property type="molecule type" value="Genomic_DNA"/>
</dbReference>
<feature type="transmembrane region" description="Helical" evidence="5">
    <location>
        <begin position="105"/>
        <end position="124"/>
    </location>
</feature>
<gene>
    <name evidence="7" type="ORF">GCM10010315_33530</name>
</gene>
<reference evidence="8" key="1">
    <citation type="journal article" date="2019" name="Int. J. Syst. Evol. Microbiol.">
        <title>The Global Catalogue of Microorganisms (GCM) 10K type strain sequencing project: providing services to taxonomists for standard genome sequencing and annotation.</title>
        <authorList>
            <consortium name="The Broad Institute Genomics Platform"/>
            <consortium name="The Broad Institute Genome Sequencing Center for Infectious Disease"/>
            <person name="Wu L."/>
            <person name="Ma J."/>
        </authorList>
    </citation>
    <scope>NUCLEOTIDE SEQUENCE [LARGE SCALE GENOMIC DNA]</scope>
    <source>
        <strain evidence="8">JCM 4542</strain>
    </source>
</reference>
<feature type="transmembrane region" description="Helical" evidence="5">
    <location>
        <begin position="285"/>
        <end position="310"/>
    </location>
</feature>
<dbReference type="CDD" id="cd17316">
    <property type="entry name" value="MFS_SV2_like"/>
    <property type="match status" value="1"/>
</dbReference>
<dbReference type="SUPFAM" id="SSF103473">
    <property type="entry name" value="MFS general substrate transporter"/>
    <property type="match status" value="1"/>
</dbReference>
<dbReference type="PANTHER" id="PTHR23508">
    <property type="entry name" value="CARBOXYLIC ACID TRANSPORTER PROTEIN HOMOLOG"/>
    <property type="match status" value="1"/>
</dbReference>
<dbReference type="InterPro" id="IPR036259">
    <property type="entry name" value="MFS_trans_sf"/>
</dbReference>
<dbReference type="RefSeq" id="WP_344436119.1">
    <property type="nucleotide sequence ID" value="NZ_BAAASL010000011.1"/>
</dbReference>
<feature type="transmembrane region" description="Helical" evidence="5">
    <location>
        <begin position="446"/>
        <end position="468"/>
    </location>
</feature>
<dbReference type="Proteomes" id="UP001500886">
    <property type="component" value="Unassembled WGS sequence"/>
</dbReference>
<feature type="transmembrane region" description="Helical" evidence="5">
    <location>
        <begin position="412"/>
        <end position="434"/>
    </location>
</feature>
<accession>A0ABP6G834</accession>
<proteinExistence type="predicted"/>
<dbReference type="PANTHER" id="PTHR23508:SF10">
    <property type="entry name" value="CARBOXYLIC ACID TRANSPORTER PROTEIN HOMOLOG"/>
    <property type="match status" value="1"/>
</dbReference>
<evidence type="ECO:0000259" key="6">
    <source>
        <dbReference type="PROSITE" id="PS50850"/>
    </source>
</evidence>
<comment type="caution">
    <text evidence="7">The sequence shown here is derived from an EMBL/GenBank/DDBJ whole genome shotgun (WGS) entry which is preliminary data.</text>
</comment>
<feature type="transmembrane region" description="Helical" evidence="5">
    <location>
        <begin position="130"/>
        <end position="151"/>
    </location>
</feature>
<evidence type="ECO:0000256" key="1">
    <source>
        <dbReference type="ARBA" id="ARBA00004651"/>
    </source>
</evidence>
<feature type="transmembrane region" description="Helical" evidence="5">
    <location>
        <begin position="195"/>
        <end position="214"/>
    </location>
</feature>
<feature type="transmembrane region" description="Helical" evidence="5">
    <location>
        <begin position="322"/>
        <end position="339"/>
    </location>
</feature>
<dbReference type="PROSITE" id="PS50850">
    <property type="entry name" value="MFS"/>
    <property type="match status" value="1"/>
</dbReference>
<organism evidence="7 8">
    <name type="scientific">Streptomyces luteosporeus</name>
    <dbReference type="NCBI Taxonomy" id="173856"/>
    <lineage>
        <taxon>Bacteria</taxon>
        <taxon>Bacillati</taxon>
        <taxon>Actinomycetota</taxon>
        <taxon>Actinomycetes</taxon>
        <taxon>Kitasatosporales</taxon>
        <taxon>Streptomycetaceae</taxon>
        <taxon>Streptomyces</taxon>
    </lineage>
</organism>
<feature type="transmembrane region" description="Helical" evidence="5">
    <location>
        <begin position="74"/>
        <end position="93"/>
    </location>
</feature>
<dbReference type="Gene3D" id="1.20.1250.20">
    <property type="entry name" value="MFS general substrate transporter like domains"/>
    <property type="match status" value="1"/>
</dbReference>
<protein>
    <submittedName>
        <fullName evidence="7">MFS transporter</fullName>
    </submittedName>
</protein>
<evidence type="ECO:0000256" key="3">
    <source>
        <dbReference type="ARBA" id="ARBA00022989"/>
    </source>
</evidence>
<evidence type="ECO:0000256" key="5">
    <source>
        <dbReference type="SAM" id="Phobius"/>
    </source>
</evidence>
<feature type="transmembrane region" description="Helical" evidence="5">
    <location>
        <begin position="163"/>
        <end position="183"/>
    </location>
</feature>
<evidence type="ECO:0000313" key="7">
    <source>
        <dbReference type="EMBL" id="GAA2718313.1"/>
    </source>
</evidence>
<sequence length="491" mass="51919">MAMADQRSEGRDGTLTTSIPARLDRLPWSRWHWTVVIGLGTVWILDGLEVTVVGNIASRLAEPGSGLPISSAEVTGLAAALYVAGACTGALFFGWLTDRHGRKKLFLLTLALYLAATALTGLSFQSWWFFLFRFLTGCGIGGEYAAINSAVDELIPAAHRGRVDLLINGSFWIGAVGGSLLSIVMLDTDVLPADLGWRLTFGLGVVLGLVILLVRRHVPESPRWLFIHGRGEEAEELVASIERRVADDTGRPLPPARGSITVHQRGATGFGTVARTVFRAYPRRAALGLALFIGQAFLYNSITFGFGAILTRFFAVPSGHTGYYFAVIAFGNFLGPLLLGRLFDTLGRRPMITGTYVVSGLLLFATAWLFGRGTLDAAGLTACWCAVLFFASAGASSAYLTVSEVFPMETRALAIAFFYAVGTAAGGITGPLLFSRLTGTGAVGDTVLAFCIGAALMTAAGLVAAFLAMPAERRSLEDIAAPLSAAAPGNG</sequence>
<feature type="transmembrane region" description="Helical" evidence="5">
    <location>
        <begin position="351"/>
        <end position="371"/>
    </location>
</feature>
<name>A0ABP6G834_9ACTN</name>
<dbReference type="Pfam" id="PF00083">
    <property type="entry name" value="Sugar_tr"/>
    <property type="match status" value="1"/>
</dbReference>
<evidence type="ECO:0000256" key="2">
    <source>
        <dbReference type="ARBA" id="ARBA00022692"/>
    </source>
</evidence>
<keyword evidence="2 5" id="KW-0812">Transmembrane</keyword>
<feature type="transmembrane region" description="Helical" evidence="5">
    <location>
        <begin position="377"/>
        <end position="400"/>
    </location>
</feature>
<feature type="transmembrane region" description="Helical" evidence="5">
    <location>
        <begin position="31"/>
        <end position="54"/>
    </location>
</feature>
<keyword evidence="4 5" id="KW-0472">Membrane</keyword>